<dbReference type="EMBL" id="JNGW01000014">
    <property type="protein sequence ID" value="KDR53577.1"/>
    <property type="molecule type" value="Genomic_DNA"/>
</dbReference>
<keyword evidence="2" id="KW-0812">Transmembrane</keyword>
<evidence type="ECO:0000313" key="4">
    <source>
        <dbReference type="EMBL" id="KDR53577.1"/>
    </source>
</evidence>
<dbReference type="RefSeq" id="WP_018966320.1">
    <property type="nucleotide sequence ID" value="NZ_KB899210.1"/>
</dbReference>
<organism evidence="4 5">
    <name type="scientific">Hoylesella loescheii DSM 19665 = JCM 12249 = ATCC 15930</name>
    <dbReference type="NCBI Taxonomy" id="1122985"/>
    <lineage>
        <taxon>Bacteria</taxon>
        <taxon>Pseudomonadati</taxon>
        <taxon>Bacteroidota</taxon>
        <taxon>Bacteroidia</taxon>
        <taxon>Bacteroidales</taxon>
        <taxon>Prevotellaceae</taxon>
        <taxon>Hoylesella</taxon>
    </lineage>
</organism>
<feature type="compositionally biased region" description="Low complexity" evidence="1">
    <location>
        <begin position="131"/>
        <end position="166"/>
    </location>
</feature>
<evidence type="ECO:0000259" key="3">
    <source>
        <dbReference type="Pfam" id="PF13248"/>
    </source>
</evidence>
<dbReference type="PATRIC" id="fig|1122985.7.peg.386"/>
<evidence type="ECO:0000313" key="5">
    <source>
        <dbReference type="Proteomes" id="UP000027442"/>
    </source>
</evidence>
<dbReference type="Pfam" id="PF13248">
    <property type="entry name" value="Zn_ribbon_3"/>
    <property type="match status" value="1"/>
</dbReference>
<comment type="caution">
    <text evidence="4">The sequence shown here is derived from an EMBL/GenBank/DDBJ whole genome shotgun (WGS) entry which is preliminary data.</text>
</comment>
<dbReference type="eggNOG" id="ENOG5033GJ0">
    <property type="taxonomic scope" value="Bacteria"/>
</dbReference>
<sequence length="488" mass="54247">MAMIKCPECGREISDRAPSCPSCGVKIENEVIKCPVCGDVYFKEQAECPHCHHRATNDLNTEQEHAQNTMPSTPPASSANPVQGDTPQQPYNNASTYPTTNANVGQPQQHAGESTQNVQSQPNQPPYNAYQTQAVQPTQQQQSGYQGQPTQTSQQQNAYQGQSTAQPTSGVQPQSGGAQQPPYGQVPPQTPPPTTPQQRNKNITTIVLIVVIGFLLVGFGVYVFSGSSRGKEQQEYEYALNSNDPAVLESYLNNYRDASPEHIDKISQQLAQLKQAEQDWTNTMVSGSKSALAEYLNKYPNSIHKGEAERKIDSLDWVAAKSANTTEAYNLYITEHPNGDHIDEANNSLNVAKAKNITPKEKEMLALVFRSMFRSINDRDDEALTSNFSDFLSSFLGKSNASKSDVIAFLNKIYKDDITAMEWRANNDMKISKREIGIDEYEYTVDFSAKQKIEREDDDKETEANYRIKAKVNPDGKITELNMVKVLQ</sequence>
<name>A0A069QLM6_HOYLO</name>
<keyword evidence="2" id="KW-0472">Membrane</keyword>
<feature type="compositionally biased region" description="Polar residues" evidence="1">
    <location>
        <begin position="66"/>
        <end position="122"/>
    </location>
</feature>
<accession>A0A069QLM6</accession>
<proteinExistence type="predicted"/>
<gene>
    <name evidence="4" type="ORF">HMPREF1991_00372</name>
</gene>
<dbReference type="InterPro" id="IPR059113">
    <property type="entry name" value="Znf_ribbon"/>
</dbReference>
<feature type="region of interest" description="Disordered" evidence="1">
    <location>
        <begin position="62"/>
        <end position="199"/>
    </location>
</feature>
<reference evidence="4 5" key="1">
    <citation type="submission" date="2013-08" db="EMBL/GenBank/DDBJ databases">
        <authorList>
            <person name="Weinstock G."/>
            <person name="Sodergren E."/>
            <person name="Wylie T."/>
            <person name="Fulton L."/>
            <person name="Fulton R."/>
            <person name="Fronick C."/>
            <person name="O'Laughlin M."/>
            <person name="Godfrey J."/>
            <person name="Miner T."/>
            <person name="Herter B."/>
            <person name="Appelbaum E."/>
            <person name="Cordes M."/>
            <person name="Lek S."/>
            <person name="Wollam A."/>
            <person name="Pepin K.H."/>
            <person name="Palsikar V.B."/>
            <person name="Mitreva M."/>
            <person name="Wilson R.K."/>
        </authorList>
    </citation>
    <scope>NUCLEOTIDE SEQUENCE [LARGE SCALE GENOMIC DNA]</scope>
    <source>
        <strain evidence="4 5">ATCC 15930</strain>
    </source>
</reference>
<feature type="compositionally biased region" description="Polar residues" evidence="1">
    <location>
        <begin position="167"/>
        <end position="178"/>
    </location>
</feature>
<dbReference type="HOGENOM" id="CLU_056169_0_0_10"/>
<protein>
    <recommendedName>
        <fullName evidence="3">Putative zinc-ribbon domain-containing protein</fullName>
    </recommendedName>
</protein>
<feature type="domain" description="Putative zinc-ribbon" evidence="3">
    <location>
        <begin position="2"/>
        <end position="27"/>
    </location>
</feature>
<evidence type="ECO:0000256" key="2">
    <source>
        <dbReference type="SAM" id="Phobius"/>
    </source>
</evidence>
<dbReference type="Proteomes" id="UP000027442">
    <property type="component" value="Unassembled WGS sequence"/>
</dbReference>
<feature type="compositionally biased region" description="Pro residues" evidence="1">
    <location>
        <begin position="184"/>
        <end position="195"/>
    </location>
</feature>
<dbReference type="AlphaFoldDB" id="A0A069QLM6"/>
<evidence type="ECO:0000256" key="1">
    <source>
        <dbReference type="SAM" id="MobiDB-lite"/>
    </source>
</evidence>
<keyword evidence="5" id="KW-1185">Reference proteome</keyword>
<keyword evidence="2" id="KW-1133">Transmembrane helix</keyword>
<feature type="transmembrane region" description="Helical" evidence="2">
    <location>
        <begin position="203"/>
        <end position="224"/>
    </location>
</feature>